<keyword evidence="5" id="KW-1185">Reference proteome</keyword>
<dbReference type="Pfam" id="PF00106">
    <property type="entry name" value="adh_short"/>
    <property type="match status" value="1"/>
</dbReference>
<keyword evidence="2 4" id="KW-0560">Oxidoreductase</keyword>
<dbReference type="InterPro" id="IPR002347">
    <property type="entry name" value="SDR_fam"/>
</dbReference>
<dbReference type="Gene3D" id="3.40.50.720">
    <property type="entry name" value="NAD(P)-binding Rossmann-like Domain"/>
    <property type="match status" value="1"/>
</dbReference>
<dbReference type="Proteomes" id="UP001597525">
    <property type="component" value="Unassembled WGS sequence"/>
</dbReference>
<dbReference type="PRINTS" id="PR00081">
    <property type="entry name" value="GDHRDH"/>
</dbReference>
<dbReference type="PANTHER" id="PTHR43976:SF16">
    <property type="entry name" value="SHORT-CHAIN DEHYDROGENASE_REDUCTASE FAMILY PROTEIN"/>
    <property type="match status" value="1"/>
</dbReference>
<dbReference type="EMBL" id="JBHUPB010000015">
    <property type="protein sequence ID" value="MFD2970234.1"/>
    <property type="molecule type" value="Genomic_DNA"/>
</dbReference>
<comment type="caution">
    <text evidence="4">The sequence shown here is derived from an EMBL/GenBank/DDBJ whole genome shotgun (WGS) entry which is preliminary data.</text>
</comment>
<dbReference type="RefSeq" id="WP_320183715.1">
    <property type="nucleotide sequence ID" value="NZ_CP138332.1"/>
</dbReference>
<dbReference type="PANTHER" id="PTHR43976">
    <property type="entry name" value="SHORT CHAIN DEHYDROGENASE"/>
    <property type="match status" value="1"/>
</dbReference>
<dbReference type="GO" id="GO:0016491">
    <property type="term" value="F:oxidoreductase activity"/>
    <property type="evidence" value="ECO:0007669"/>
    <property type="project" value="UniProtKB-KW"/>
</dbReference>
<dbReference type="PRINTS" id="PR00080">
    <property type="entry name" value="SDRFAMILY"/>
</dbReference>
<dbReference type="SUPFAM" id="SSF51735">
    <property type="entry name" value="NAD(P)-binding Rossmann-fold domains"/>
    <property type="match status" value="1"/>
</dbReference>
<evidence type="ECO:0000313" key="4">
    <source>
        <dbReference type="EMBL" id="MFD2970234.1"/>
    </source>
</evidence>
<evidence type="ECO:0000256" key="2">
    <source>
        <dbReference type="ARBA" id="ARBA00023002"/>
    </source>
</evidence>
<dbReference type="InterPro" id="IPR036291">
    <property type="entry name" value="NAD(P)-bd_dom_sf"/>
</dbReference>
<dbReference type="InterPro" id="IPR051911">
    <property type="entry name" value="SDR_oxidoreductase"/>
</dbReference>
<evidence type="ECO:0000256" key="3">
    <source>
        <dbReference type="RuleBase" id="RU000363"/>
    </source>
</evidence>
<evidence type="ECO:0000256" key="1">
    <source>
        <dbReference type="ARBA" id="ARBA00006484"/>
    </source>
</evidence>
<dbReference type="CDD" id="cd05374">
    <property type="entry name" value="17beta-HSD-like_SDR_c"/>
    <property type="match status" value="1"/>
</dbReference>
<gene>
    <name evidence="4" type="ORF">ACFS7Y_22775</name>
</gene>
<reference evidence="5" key="1">
    <citation type="journal article" date="2019" name="Int. J. Syst. Evol. Microbiol.">
        <title>The Global Catalogue of Microorganisms (GCM) 10K type strain sequencing project: providing services to taxonomists for standard genome sequencing and annotation.</title>
        <authorList>
            <consortium name="The Broad Institute Genomics Platform"/>
            <consortium name="The Broad Institute Genome Sequencing Center for Infectious Disease"/>
            <person name="Wu L."/>
            <person name="Ma J."/>
        </authorList>
    </citation>
    <scope>NUCLEOTIDE SEQUENCE [LARGE SCALE GENOMIC DNA]</scope>
    <source>
        <strain evidence="5">KCTC 22814</strain>
    </source>
</reference>
<accession>A0ABW6BP31</accession>
<comment type="similarity">
    <text evidence="1 3">Belongs to the short-chain dehydrogenases/reductases (SDR) family.</text>
</comment>
<sequence length="279" mass="30740">MQKQKTWFITGASKGFGLALTQLLLARGDKVVSSSRNVEQLSASILGYEDTFLPLQVDLRSDKAVAEALAYARQHFGDIDVVVNNAGYCLAGSVEEISDEEFRQTMDVNFFATINVIRHIMPHFRAQRAGHIINIASIAGYFGIPLASSYSASKYAVVGLTEALTKEVSPFGVKVTLVAPGEFRTNFMEQGSIAFAAAREPEYELDQAEVEWAEQSGKQPGDPQKLVNILAEVADMENPPKRLILGPDAHELFLAQQAEETNELKQHEAWSLSTDFDQQ</sequence>
<dbReference type="EC" id="1.1.-.-" evidence="4"/>
<evidence type="ECO:0000313" key="5">
    <source>
        <dbReference type="Proteomes" id="UP001597525"/>
    </source>
</evidence>
<organism evidence="4 5">
    <name type="scientific">Sphingobacterium bambusae</name>
    <dbReference type="NCBI Taxonomy" id="662858"/>
    <lineage>
        <taxon>Bacteria</taxon>
        <taxon>Pseudomonadati</taxon>
        <taxon>Bacteroidota</taxon>
        <taxon>Sphingobacteriia</taxon>
        <taxon>Sphingobacteriales</taxon>
        <taxon>Sphingobacteriaceae</taxon>
        <taxon>Sphingobacterium</taxon>
    </lineage>
</organism>
<protein>
    <submittedName>
        <fullName evidence="4">SDR family oxidoreductase</fullName>
        <ecNumber evidence="4">1.1.-.-</ecNumber>
    </submittedName>
</protein>
<proteinExistence type="inferred from homology"/>
<name>A0ABW6BP31_9SPHI</name>